<dbReference type="Proteomes" id="UP000003748">
    <property type="component" value="Unassembled WGS sequence"/>
</dbReference>
<dbReference type="Pfam" id="PF01541">
    <property type="entry name" value="GIY-YIG"/>
    <property type="match status" value="1"/>
</dbReference>
<evidence type="ECO:0000313" key="3">
    <source>
        <dbReference type="Proteomes" id="UP000003748"/>
    </source>
</evidence>
<feature type="domain" description="GIY-YIG" evidence="1">
    <location>
        <begin position="1"/>
        <end position="85"/>
    </location>
</feature>
<organism evidence="2 3">
    <name type="scientific">Fusobacterium periodonticum ATCC 33693</name>
    <dbReference type="NCBI Taxonomy" id="546275"/>
    <lineage>
        <taxon>Bacteria</taxon>
        <taxon>Fusobacteriati</taxon>
        <taxon>Fusobacteriota</taxon>
        <taxon>Fusobacteriia</taxon>
        <taxon>Fusobacteriales</taxon>
        <taxon>Fusobacteriaceae</taxon>
        <taxon>Fusobacterium</taxon>
    </lineage>
</organism>
<dbReference type="PROSITE" id="PS50164">
    <property type="entry name" value="GIY_YIG"/>
    <property type="match status" value="1"/>
</dbReference>
<dbReference type="Gene3D" id="3.40.1440.10">
    <property type="entry name" value="GIY-YIG endonuclease"/>
    <property type="match status" value="1"/>
</dbReference>
<sequence length="230" mass="27731">MIYKITNNLNGKIYIGGTVKKNLKERFNEHFAHAKKYNSQTEKMKDMRNIPKINWSIEKIEDCDDIKIKERENYWIKKYKEEFKENLYNENLNSGMSVKFYSYDLITKEIKEYNSLKETNCNFSKVSSILNNINENGYCRFSHKNKLWSYINTLKNWNYLLEKNKNKKKQKRKILCVEKGIIYNSITEANIDFGVNKKHNSIINCLQYNLKNKDKKKRKAFGYNWEYVDD</sequence>
<keyword evidence="2" id="KW-0378">Hydrolase</keyword>
<keyword evidence="2" id="KW-0255">Endonuclease</keyword>
<dbReference type="HOGENOM" id="CLU_1045001_0_0_0"/>
<proteinExistence type="predicted"/>
<name>D4CXE7_9FUSO</name>
<protein>
    <submittedName>
        <fullName evidence="2">Group I intron endonuclease</fullName>
    </submittedName>
</protein>
<dbReference type="RefSeq" id="WP_005974843.1">
    <property type="nucleotide sequence ID" value="NZ_GG665898.1"/>
</dbReference>
<gene>
    <name evidence="2" type="ORF">FUSPEROL_02108</name>
</gene>
<dbReference type="SUPFAM" id="SSF82771">
    <property type="entry name" value="GIY-YIG endonuclease"/>
    <property type="match status" value="1"/>
</dbReference>
<keyword evidence="2" id="KW-0540">Nuclease</keyword>
<evidence type="ECO:0000313" key="2">
    <source>
        <dbReference type="EMBL" id="EFE86067.1"/>
    </source>
</evidence>
<dbReference type="InterPro" id="IPR000305">
    <property type="entry name" value="GIY-YIG_endonuc"/>
</dbReference>
<dbReference type="EMBL" id="ACJY01000099">
    <property type="protein sequence ID" value="EFE86067.1"/>
    <property type="molecule type" value="Genomic_DNA"/>
</dbReference>
<reference evidence="2 3" key="1">
    <citation type="submission" date="2010-02" db="EMBL/GenBank/DDBJ databases">
        <authorList>
            <person name="Weinstock G."/>
            <person name="Sodergren E."/>
            <person name="Clifton S."/>
            <person name="Fulton L."/>
            <person name="Fulton B."/>
            <person name="Courtney L."/>
            <person name="Fronick C."/>
            <person name="Harrison M."/>
            <person name="Strong C."/>
            <person name="Farmer C."/>
            <person name="Delahaunty K."/>
            <person name="Markovic C."/>
            <person name="Hall O."/>
            <person name="Minx P."/>
            <person name="Tomlinson C."/>
            <person name="Mitreva M."/>
            <person name="Nelson J."/>
            <person name="Hou S."/>
            <person name="Wollam A."/>
            <person name="Pepin K.H."/>
            <person name="Johnson M."/>
            <person name="Bhonagiri V."/>
            <person name="Zhang X."/>
            <person name="Suruliraj S."/>
            <person name="Warren W."/>
            <person name="Chinwalla A."/>
            <person name="Mardis E.R."/>
            <person name="Wilson R.K."/>
        </authorList>
    </citation>
    <scope>NUCLEOTIDE SEQUENCE [LARGE SCALE GENOMIC DNA]</scope>
    <source>
        <strain evidence="2 3">ATCC 33693</strain>
    </source>
</reference>
<dbReference type="GeneID" id="78420285"/>
<comment type="caution">
    <text evidence="2">The sequence shown here is derived from an EMBL/GenBank/DDBJ whole genome shotgun (WGS) entry which is preliminary data.</text>
</comment>
<dbReference type="AlphaFoldDB" id="D4CXE7"/>
<dbReference type="GO" id="GO:0004519">
    <property type="term" value="F:endonuclease activity"/>
    <property type="evidence" value="ECO:0007669"/>
    <property type="project" value="UniProtKB-KW"/>
</dbReference>
<evidence type="ECO:0000259" key="1">
    <source>
        <dbReference type="PROSITE" id="PS50164"/>
    </source>
</evidence>
<accession>D4CXE7</accession>
<dbReference type="InterPro" id="IPR035901">
    <property type="entry name" value="GIY-YIG_endonuc_sf"/>
</dbReference>